<dbReference type="SUPFAM" id="SSF48452">
    <property type="entry name" value="TPR-like"/>
    <property type="match status" value="1"/>
</dbReference>
<keyword evidence="3" id="KW-0472">Membrane</keyword>
<dbReference type="AlphaFoldDB" id="A0AA97D782"/>
<evidence type="ECO:0000256" key="2">
    <source>
        <dbReference type="PROSITE-ProRule" id="PRU00504"/>
    </source>
</evidence>
<proteinExistence type="predicted"/>
<protein>
    <submittedName>
        <fullName evidence="5">NHL repeat-containing protein</fullName>
    </submittedName>
</protein>
<accession>A0AA97D782</accession>
<dbReference type="InterPro" id="IPR001258">
    <property type="entry name" value="NHL_repeat"/>
</dbReference>
<dbReference type="KEGG" id="carl:PXC00_10000"/>
<evidence type="ECO:0000256" key="1">
    <source>
        <dbReference type="ARBA" id="ARBA00022737"/>
    </source>
</evidence>
<feature type="repeat" description="NHL" evidence="2">
    <location>
        <begin position="100"/>
        <end position="142"/>
    </location>
</feature>
<organism evidence="5 6">
    <name type="scientific">Caproicibacterium argilliputei</name>
    <dbReference type="NCBI Taxonomy" id="3030016"/>
    <lineage>
        <taxon>Bacteria</taxon>
        <taxon>Bacillati</taxon>
        <taxon>Bacillota</taxon>
        <taxon>Clostridia</taxon>
        <taxon>Eubacteriales</taxon>
        <taxon>Oscillospiraceae</taxon>
        <taxon>Caproicibacterium</taxon>
    </lineage>
</organism>
<dbReference type="CDD" id="cd05819">
    <property type="entry name" value="NHL"/>
    <property type="match status" value="1"/>
</dbReference>
<dbReference type="Proteomes" id="UP001300604">
    <property type="component" value="Chromosome"/>
</dbReference>
<dbReference type="InterPro" id="IPR050952">
    <property type="entry name" value="TRIM-NHL_E3_ligases"/>
</dbReference>
<dbReference type="InterPro" id="IPR011990">
    <property type="entry name" value="TPR-like_helical_dom_sf"/>
</dbReference>
<dbReference type="RefSeq" id="WP_275846428.1">
    <property type="nucleotide sequence ID" value="NZ_CP135996.1"/>
</dbReference>
<keyword evidence="4" id="KW-0732">Signal</keyword>
<dbReference type="InterPro" id="IPR011042">
    <property type="entry name" value="6-blade_b-propeller_TolB-like"/>
</dbReference>
<feature type="chain" id="PRO_5041709850" evidence="4">
    <location>
        <begin position="26"/>
        <end position="488"/>
    </location>
</feature>
<reference evidence="5" key="2">
    <citation type="submission" date="2024-06" db="EMBL/GenBank/DDBJ databases">
        <title>Caproicibacterium argilliputei sp. nov, a novel caproic acid producing anaerobic bacterium isolated from pit mud.</title>
        <authorList>
            <person name="Xia S."/>
        </authorList>
    </citation>
    <scope>NUCLEOTIDE SEQUENCE</scope>
    <source>
        <strain evidence="5">ZCY20-5</strain>
    </source>
</reference>
<keyword evidence="1" id="KW-0677">Repeat</keyword>
<dbReference type="EMBL" id="CP135996">
    <property type="protein sequence ID" value="WOC31541.1"/>
    <property type="molecule type" value="Genomic_DNA"/>
</dbReference>
<dbReference type="PROSITE" id="PS51125">
    <property type="entry name" value="NHL"/>
    <property type="match status" value="2"/>
</dbReference>
<name>A0AA97D782_9FIRM</name>
<evidence type="ECO:0000313" key="5">
    <source>
        <dbReference type="EMBL" id="WOC31541.1"/>
    </source>
</evidence>
<dbReference type="Gene3D" id="2.120.10.30">
    <property type="entry name" value="TolB, C-terminal domain"/>
    <property type="match status" value="2"/>
</dbReference>
<feature type="signal peptide" evidence="4">
    <location>
        <begin position="1"/>
        <end position="25"/>
    </location>
</feature>
<dbReference type="Pfam" id="PF01436">
    <property type="entry name" value="NHL"/>
    <property type="match status" value="2"/>
</dbReference>
<evidence type="ECO:0000313" key="6">
    <source>
        <dbReference type="Proteomes" id="UP001300604"/>
    </source>
</evidence>
<keyword evidence="6" id="KW-1185">Reference proteome</keyword>
<dbReference type="PANTHER" id="PTHR24104">
    <property type="entry name" value="E3 UBIQUITIN-PROTEIN LIGASE NHLRC1-RELATED"/>
    <property type="match status" value="1"/>
</dbReference>
<dbReference type="SUPFAM" id="SSF101898">
    <property type="entry name" value="NHL repeat"/>
    <property type="match status" value="1"/>
</dbReference>
<keyword evidence="3" id="KW-1133">Transmembrane helix</keyword>
<reference evidence="5" key="1">
    <citation type="submission" date="2023-09" db="EMBL/GenBank/DDBJ databases">
        <authorList>
            <person name="Zeng C."/>
        </authorList>
    </citation>
    <scope>NUCLEOTIDE SEQUENCE</scope>
    <source>
        <strain evidence="5">ZCY20-5</strain>
    </source>
</reference>
<evidence type="ECO:0000256" key="3">
    <source>
        <dbReference type="SAM" id="Phobius"/>
    </source>
</evidence>
<keyword evidence="3" id="KW-0812">Transmembrane</keyword>
<feature type="transmembrane region" description="Helical" evidence="3">
    <location>
        <begin position="456"/>
        <end position="473"/>
    </location>
</feature>
<feature type="repeat" description="NHL" evidence="2">
    <location>
        <begin position="58"/>
        <end position="93"/>
    </location>
</feature>
<gene>
    <name evidence="5" type="ORF">PXC00_10000</name>
</gene>
<sequence>MKKKRIAVLAAVLLTVCSLTTAVHADVPYESYNYDYWGRVVPSPVPYQPVCAYTGQDCGTAAFSTPSGLAVGPDGCLYVADTGNNRIVELDAKMHEKRVLTQFVNNGKADSFKGPKGVTIGKDGKIHIADTGNHRIVSLNADGTLYQTFGVGKSTLVGSDFVFSPLKVGVDSANRYYVIAENVTDGIMGFDQSGAFYGYYGSMKVQVSFADKFWRTISTKAQRSQMQLFIPTEFTSLDIDEDGFVYATDANTTETKNIRKINPSGADVLVNYNTTRPISGDLTYRTQGSYSGPSKFQDITVRENGVYAALDSTRGRIFTYDSEGNLLYIFGSLGDQLGSFKKPVALANWKENLYVLDQTRGQIVLFQPTQYGQLIDRAVALSYDGEETQAVQVWNNVLKLDAHYELAYTGIGKSLLAQNKNAEAMTYLKKGMDKRDYSIAFHRYRNEWLRSHNTQIILVLCLLVAFFVGRSFYKKAKQKGKGRASWKS</sequence>
<evidence type="ECO:0000256" key="4">
    <source>
        <dbReference type="SAM" id="SignalP"/>
    </source>
</evidence>